<sequence>EALAAHVTVPSGFCGAMSKGSYLTWLPWPLRLIQSELKIRNLDESGVTNVLMSRLKQVCDKESLFC</sequence>
<organism evidence="1">
    <name type="scientific">Xenopus tropicalis</name>
    <name type="common">Western clawed frog</name>
    <name type="synonym">Silurana tropicalis</name>
    <dbReference type="NCBI Taxonomy" id="8364"/>
    <lineage>
        <taxon>Eukaryota</taxon>
        <taxon>Metazoa</taxon>
        <taxon>Chordata</taxon>
        <taxon>Craniata</taxon>
        <taxon>Vertebrata</taxon>
        <taxon>Euteleostomi</taxon>
        <taxon>Amphibia</taxon>
        <taxon>Batrachia</taxon>
        <taxon>Anura</taxon>
        <taxon>Pipoidea</taxon>
        <taxon>Pipidae</taxon>
        <taxon>Xenopodinae</taxon>
        <taxon>Xenopus</taxon>
        <taxon>Silurana</taxon>
    </lineage>
</organism>
<dbReference type="AlphaFoldDB" id="A0A6I8S3X5"/>
<accession>A0A6I8S3X5</accession>
<protein>
    <submittedName>
        <fullName evidence="1">Uncharacterized protein</fullName>
    </submittedName>
</protein>
<reference evidence="1" key="1">
    <citation type="journal article" date="2010" name="Science">
        <title>The genome of the Western clawed frog Xenopus tropicalis.</title>
        <authorList>
            <person name="Hellsten U."/>
            <person name="Harland R.M."/>
            <person name="Gilchrist M.J."/>
            <person name="Hendrix D."/>
            <person name="Jurka J."/>
            <person name="Kapitonov V."/>
            <person name="Ovcharenko I."/>
            <person name="Putnam N.H."/>
            <person name="Shu S."/>
            <person name="Taher L."/>
            <person name="Blitz I.L."/>
            <person name="Blumberg B."/>
            <person name="Dichmann D.S."/>
            <person name="Dubchak I."/>
            <person name="Amaya E."/>
            <person name="Detter J.C."/>
            <person name="Fletcher R."/>
            <person name="Gerhard D.S."/>
            <person name="Goodstein D."/>
            <person name="Graves T."/>
            <person name="Grigoriev I.V."/>
            <person name="Grimwood J."/>
            <person name="Kawashima T."/>
            <person name="Lindquist E."/>
            <person name="Lucas S.M."/>
            <person name="Mead P.E."/>
            <person name="Mitros T."/>
            <person name="Ogino H."/>
            <person name="Ohta Y."/>
            <person name="Poliakov A.V."/>
            <person name="Pollet N."/>
            <person name="Robert J."/>
            <person name="Salamov A."/>
            <person name="Sater A.K."/>
            <person name="Schmutz J."/>
            <person name="Terry A."/>
            <person name="Vize P.D."/>
            <person name="Warren W.C."/>
            <person name="Wells D."/>
            <person name="Wills A."/>
            <person name="Wilson R.K."/>
            <person name="Zimmerman L.B."/>
            <person name="Zorn A.M."/>
            <person name="Grainger R."/>
            <person name="Grammer T."/>
            <person name="Khokha M.K."/>
            <person name="Richardson P.M."/>
            <person name="Rokhsar D.S."/>
        </authorList>
    </citation>
    <scope>NUCLEOTIDE SEQUENCE [LARGE SCALE GENOMIC DNA]</scope>
    <source>
        <strain evidence="1">Nigerian</strain>
    </source>
</reference>
<dbReference type="Ensembl" id="ENSXETT00000070348">
    <property type="protein sequence ID" value="ENSXETP00000092735"/>
    <property type="gene ID" value="ENSXETG00000039400"/>
</dbReference>
<dbReference type="Bgee" id="ENSXETG00000039400">
    <property type="expression patterns" value="Expressed in gastrula and 7 other cell types or tissues"/>
</dbReference>
<dbReference type="InParanoid" id="A0A6I8S3X5"/>
<reference evidence="1" key="2">
    <citation type="submission" date="2020-05" db="UniProtKB">
        <authorList>
            <consortium name="Ensembl"/>
        </authorList>
    </citation>
    <scope>IDENTIFICATION</scope>
</reference>
<evidence type="ECO:0000313" key="1">
    <source>
        <dbReference type="Ensembl" id="ENSXETP00000092735"/>
    </source>
</evidence>
<proteinExistence type="predicted"/>
<name>A0A6I8S3X5_XENTR</name>